<evidence type="ECO:0000313" key="2">
    <source>
        <dbReference type="Proteomes" id="UP000572635"/>
    </source>
</evidence>
<comment type="caution">
    <text evidence="1">The sequence shown here is derived from an EMBL/GenBank/DDBJ whole genome shotgun (WGS) entry which is preliminary data.</text>
</comment>
<dbReference type="RefSeq" id="WP_184397873.1">
    <property type="nucleotide sequence ID" value="NZ_BAAAJD010000117.1"/>
</dbReference>
<reference evidence="1 2" key="1">
    <citation type="submission" date="2020-08" db="EMBL/GenBank/DDBJ databases">
        <title>Sequencing the genomes of 1000 actinobacteria strains.</title>
        <authorList>
            <person name="Klenk H.-P."/>
        </authorList>
    </citation>
    <scope>NUCLEOTIDE SEQUENCE [LARGE SCALE GENOMIC DNA]</scope>
    <source>
        <strain evidence="1 2">DSM 44551</strain>
    </source>
</reference>
<gene>
    <name evidence="1" type="ORF">HDA36_005363</name>
</gene>
<dbReference type="EMBL" id="JACHDB010000002">
    <property type="protein sequence ID" value="MBB5435215.1"/>
    <property type="molecule type" value="Genomic_DNA"/>
</dbReference>
<accession>A0A7W8QRD8</accession>
<keyword evidence="2" id="KW-1185">Reference proteome</keyword>
<dbReference type="Proteomes" id="UP000572635">
    <property type="component" value="Unassembled WGS sequence"/>
</dbReference>
<sequence>MRTIMPYGPAITVERDHVQEFYEAGGHTLIVWDEREDRVLVTTPMHALDASRMIIAGYEDRAWLEAITDVAEDADPYAVMAATFTEGARRDLRDWPTTRTLQAIWHDLRDELDQRDIHLAAAPETAAAGFLTDTYRWTEDPALKVRLDLGMNLASPAQAVIEADDDRGRITELTLGVSGPRRSLAVTTIAGALQTALGAIAGLPY</sequence>
<organism evidence="1 2">
    <name type="scientific">Nocardiopsis composta</name>
    <dbReference type="NCBI Taxonomy" id="157465"/>
    <lineage>
        <taxon>Bacteria</taxon>
        <taxon>Bacillati</taxon>
        <taxon>Actinomycetota</taxon>
        <taxon>Actinomycetes</taxon>
        <taxon>Streptosporangiales</taxon>
        <taxon>Nocardiopsidaceae</taxon>
        <taxon>Nocardiopsis</taxon>
    </lineage>
</organism>
<name>A0A7W8QRD8_9ACTN</name>
<evidence type="ECO:0000313" key="1">
    <source>
        <dbReference type="EMBL" id="MBB5435215.1"/>
    </source>
</evidence>
<protein>
    <submittedName>
        <fullName evidence="1">Uncharacterized protein</fullName>
    </submittedName>
</protein>
<proteinExistence type="predicted"/>
<dbReference type="AlphaFoldDB" id="A0A7W8QRD8"/>